<name>A0A8R1IU18_CAEJA</name>
<dbReference type="Proteomes" id="UP000005237">
    <property type="component" value="Unassembled WGS sequence"/>
</dbReference>
<organism evidence="1 2">
    <name type="scientific">Caenorhabditis japonica</name>
    <dbReference type="NCBI Taxonomy" id="281687"/>
    <lineage>
        <taxon>Eukaryota</taxon>
        <taxon>Metazoa</taxon>
        <taxon>Ecdysozoa</taxon>
        <taxon>Nematoda</taxon>
        <taxon>Chromadorea</taxon>
        <taxon>Rhabditida</taxon>
        <taxon>Rhabditina</taxon>
        <taxon>Rhabditomorpha</taxon>
        <taxon>Rhabditoidea</taxon>
        <taxon>Rhabditidae</taxon>
        <taxon>Peloderinae</taxon>
        <taxon>Caenorhabditis</taxon>
    </lineage>
</organism>
<evidence type="ECO:0000313" key="2">
    <source>
        <dbReference type="Proteomes" id="UP000005237"/>
    </source>
</evidence>
<reference evidence="1" key="2">
    <citation type="submission" date="2022-06" db="UniProtKB">
        <authorList>
            <consortium name="EnsemblMetazoa"/>
        </authorList>
    </citation>
    <scope>IDENTIFICATION</scope>
    <source>
        <strain evidence="1">DF5081</strain>
    </source>
</reference>
<accession>A0A8R1IU18</accession>
<dbReference type="AlphaFoldDB" id="A0A8R1IU18"/>
<protein>
    <submittedName>
        <fullName evidence="1">Uncharacterized protein</fullName>
    </submittedName>
</protein>
<dbReference type="EnsemblMetazoa" id="CJA42239.1">
    <property type="protein sequence ID" value="CJA42239.1"/>
    <property type="gene ID" value="WBGene00218087"/>
</dbReference>
<reference evidence="2" key="1">
    <citation type="submission" date="2010-08" db="EMBL/GenBank/DDBJ databases">
        <authorList>
            <consortium name="Caenorhabditis japonica Sequencing Consortium"/>
            <person name="Wilson R.K."/>
        </authorList>
    </citation>
    <scope>NUCLEOTIDE SEQUENCE [LARGE SCALE GENOMIC DNA]</scope>
    <source>
        <strain evidence="2">DF5081</strain>
    </source>
</reference>
<proteinExistence type="predicted"/>
<sequence length="130" mass="14845">QLEAAKEEFNKASSDLRQKNGVIGTLGSRKIRAKQHMEWRNHLYNLSILEHHLNREKDLATLADEYVKSAVTKVTKLLPLDGNKCSISKQLLDKLIKLNRGAQLAEFVQFVQRDSGLYQENVAVEETKNK</sequence>
<evidence type="ECO:0000313" key="1">
    <source>
        <dbReference type="EnsemblMetazoa" id="CJA42239.1"/>
    </source>
</evidence>
<keyword evidence="2" id="KW-1185">Reference proteome</keyword>